<dbReference type="PATRIC" id="fig|1300253.3.peg.4603"/>
<dbReference type="AlphaFoldDB" id="S5ALQ7"/>
<dbReference type="HOGENOM" id="CLU_133618_0_0_6"/>
<reference evidence="1 2" key="1">
    <citation type="journal article" date="2013" name="Genome Biol. Evol.">
        <title>Genomic Diversity of "Deep Ecotype" Alteromonas macleodii Isolates: Evidence for Pan-Mediterranean Clonal Frames.</title>
        <authorList>
            <person name="Lopez-Perez M."/>
            <person name="Gonzaga A."/>
            <person name="Rodriguez-Valera F."/>
        </authorList>
    </citation>
    <scope>NUCLEOTIDE SEQUENCE [LARGE SCALE GENOMIC DNA]</scope>
    <source>
        <strain evidence="2">'English Channel 615'</strain>
        <plasmid evidence="2">Plasmid</plasmid>
    </source>
</reference>
<keyword evidence="1" id="KW-0614">Plasmid</keyword>
<name>S5ALQ7_9ALTE</name>
<dbReference type="EMBL" id="CP004847">
    <property type="protein sequence ID" value="AGP79836.1"/>
    <property type="molecule type" value="Genomic_DNA"/>
</dbReference>
<dbReference type="BioCyc" id="AMAC1300253:G12YX-3483-MONOMER"/>
<gene>
    <name evidence="1" type="ORF">I633_22066</name>
</gene>
<dbReference type="KEGG" id="amh:I633_22066"/>
<proteinExistence type="predicted"/>
<evidence type="ECO:0000313" key="2">
    <source>
        <dbReference type="Proteomes" id="UP000014909"/>
    </source>
</evidence>
<accession>S5ALQ7</accession>
<evidence type="ECO:0000313" key="1">
    <source>
        <dbReference type="EMBL" id="AGP79836.1"/>
    </source>
</evidence>
<geneLocation type="plasmid" evidence="1">
    <name>unnamed</name>
</geneLocation>
<dbReference type="Proteomes" id="UP000014909">
    <property type="component" value="Plasmid unnamed"/>
</dbReference>
<organism evidence="1 2">
    <name type="scientific">Alteromonas mediterranea 615</name>
    <dbReference type="NCBI Taxonomy" id="1300253"/>
    <lineage>
        <taxon>Bacteria</taxon>
        <taxon>Pseudomonadati</taxon>
        <taxon>Pseudomonadota</taxon>
        <taxon>Gammaproteobacteria</taxon>
        <taxon>Alteromonadales</taxon>
        <taxon>Alteromonadaceae</taxon>
        <taxon>Alteromonas/Salinimonas group</taxon>
        <taxon>Alteromonas</taxon>
    </lineage>
</organism>
<sequence length="179" mass="19975">MAFRSFIYYIVGFSLLISNAVIAESGSRKFNDWEVRETIIDEVPFVLATTVLSDGQSLMAMCFTSQCFPMVNLKLSCEKGAEYPVMVSADDGIYPFQASCFILDDESYFFEFPSGVMDIYARSNSFGIAYGLGSGKFKASYFSLKGSTKAILYARERLSELEAVREPEKSKPSGYSEQL</sequence>
<protein>
    <submittedName>
        <fullName evidence="1">Putative signal peptide protein</fullName>
    </submittedName>
</protein>